<dbReference type="EMBL" id="CP009122">
    <property type="protein sequence ID" value="AJA09501.1"/>
    <property type="molecule type" value="Genomic_DNA"/>
</dbReference>
<evidence type="ECO:0000256" key="1">
    <source>
        <dbReference type="ARBA" id="ARBA00006484"/>
    </source>
</evidence>
<dbReference type="PRINTS" id="PR00080">
    <property type="entry name" value="SDRFAMILY"/>
</dbReference>
<keyword evidence="4" id="KW-1185">Reference proteome</keyword>
<reference evidence="3 4" key="1">
    <citation type="journal article" date="2015" name="Int. J. Syst. Evol. Microbiol.">
        <title>Description of Sphingopyxis fribergensis sp. nov. - a soil bacterium with the ability to degrade styrene and phenylacetic acid.</title>
        <authorList>
            <person name="Oelschlagel M."/>
            <person name="Ruckert C."/>
            <person name="Kalinowski J."/>
            <person name="Schmidt G."/>
            <person name="Schlomann M."/>
            <person name="Tischler D."/>
        </authorList>
    </citation>
    <scope>NUCLEOTIDE SEQUENCE [LARGE SCALE GENOMIC DNA]</scope>
    <source>
        <strain evidence="3 4">Kp5.2</strain>
    </source>
</reference>
<gene>
    <name evidence="3" type="primary">linX2</name>
    <name evidence="3" type="ORF">SKP52_13065</name>
</gene>
<dbReference type="EC" id="1.1.1.-" evidence="3"/>
<dbReference type="PRINTS" id="PR00081">
    <property type="entry name" value="GDHRDH"/>
</dbReference>
<dbReference type="PROSITE" id="PS00061">
    <property type="entry name" value="ADH_SHORT"/>
    <property type="match status" value="1"/>
</dbReference>
<dbReference type="SUPFAM" id="SSF51735">
    <property type="entry name" value="NAD(P)-binding Rossmann-fold domains"/>
    <property type="match status" value="1"/>
</dbReference>
<sequence length="250" mass="25761">MGNRLAGKVAVVTGGASGLGAAQAILFAREGADVMIADLQADQGEAVARTICDVGGRARFARHDVASESSWRLLMDATRKEFGPLSILSNTAGVIHPGAATEESLDGWNKILSVNQTGTFLGMRAALPVMAANGGGSIVNISSLLGLLGFPGMIAYSASKGAIRTMTKAVAMECVASHIRVNTIVPGAMQTPIQANVTAEADAWQRSRIPMGDLGEPDDIAFGALYLASDEAKYVTGAELVIDGGWSVSA</sequence>
<dbReference type="PANTHER" id="PTHR24321:SF15">
    <property type="entry name" value="OXIDOREDUCTASE UCPA"/>
    <property type="match status" value="1"/>
</dbReference>
<dbReference type="FunFam" id="3.40.50.720:FF:000084">
    <property type="entry name" value="Short-chain dehydrogenase reductase"/>
    <property type="match status" value="1"/>
</dbReference>
<dbReference type="InterPro" id="IPR036291">
    <property type="entry name" value="NAD(P)-bd_dom_sf"/>
</dbReference>
<dbReference type="Pfam" id="PF13561">
    <property type="entry name" value="adh_short_C2"/>
    <property type="match status" value="1"/>
</dbReference>
<dbReference type="InterPro" id="IPR002347">
    <property type="entry name" value="SDR_fam"/>
</dbReference>
<dbReference type="Gene3D" id="3.40.50.720">
    <property type="entry name" value="NAD(P)-binding Rossmann-like Domain"/>
    <property type="match status" value="1"/>
</dbReference>
<dbReference type="GO" id="GO:0016491">
    <property type="term" value="F:oxidoreductase activity"/>
    <property type="evidence" value="ECO:0007669"/>
    <property type="project" value="UniProtKB-KW"/>
</dbReference>
<dbReference type="PANTHER" id="PTHR24321">
    <property type="entry name" value="DEHYDROGENASES, SHORT CHAIN"/>
    <property type="match status" value="1"/>
</dbReference>
<evidence type="ECO:0000313" key="4">
    <source>
        <dbReference type="Proteomes" id="UP000030907"/>
    </source>
</evidence>
<dbReference type="NCBIfam" id="NF005559">
    <property type="entry name" value="PRK07231.1"/>
    <property type="match status" value="1"/>
</dbReference>
<evidence type="ECO:0000256" key="2">
    <source>
        <dbReference type="ARBA" id="ARBA00023002"/>
    </source>
</evidence>
<dbReference type="STRING" id="1515612.SKP52_13065"/>
<dbReference type="KEGG" id="sphk:SKP52_13065"/>
<organism evidence="3 4">
    <name type="scientific">Sphingopyxis fribergensis</name>
    <dbReference type="NCBI Taxonomy" id="1515612"/>
    <lineage>
        <taxon>Bacteria</taxon>
        <taxon>Pseudomonadati</taxon>
        <taxon>Pseudomonadota</taxon>
        <taxon>Alphaproteobacteria</taxon>
        <taxon>Sphingomonadales</taxon>
        <taxon>Sphingomonadaceae</taxon>
        <taxon>Sphingopyxis</taxon>
    </lineage>
</organism>
<dbReference type="HOGENOM" id="CLU_010194_1_0_5"/>
<evidence type="ECO:0000313" key="3">
    <source>
        <dbReference type="EMBL" id="AJA09501.1"/>
    </source>
</evidence>
<dbReference type="Proteomes" id="UP000030907">
    <property type="component" value="Chromosome"/>
</dbReference>
<keyword evidence="2 3" id="KW-0560">Oxidoreductase</keyword>
<dbReference type="OrthoDB" id="5457012at2"/>
<proteinExistence type="inferred from homology"/>
<accession>A0A0A7PHB4</accession>
<comment type="similarity">
    <text evidence="1">Belongs to the short-chain dehydrogenases/reductases (SDR) family.</text>
</comment>
<dbReference type="InterPro" id="IPR020904">
    <property type="entry name" value="Sc_DH/Rdtase_CS"/>
</dbReference>
<name>A0A0A7PHB4_9SPHN</name>
<protein>
    <submittedName>
        <fullName evidence="3">2,5-dichloro-2,5-cyclohexadiene-1, 4-dioldehydrogenase</fullName>
        <ecNumber evidence="3">1.1.1.-</ecNumber>
    </submittedName>
</protein>
<dbReference type="AlphaFoldDB" id="A0A0A7PHB4"/>
<dbReference type="RefSeq" id="WP_039575265.1">
    <property type="nucleotide sequence ID" value="NZ_CP009122.1"/>
</dbReference>